<dbReference type="GO" id="GO:0022841">
    <property type="term" value="F:potassium ion leak channel activity"/>
    <property type="evidence" value="ECO:0007669"/>
    <property type="project" value="TreeGrafter"/>
</dbReference>
<feature type="transmembrane region" description="Helical" evidence="13">
    <location>
        <begin position="134"/>
        <end position="152"/>
    </location>
</feature>
<dbReference type="AlphaFoldDB" id="A0AA39KJ18"/>
<feature type="transmembrane region" description="Helical" evidence="13">
    <location>
        <begin position="21"/>
        <end position="43"/>
    </location>
</feature>
<evidence type="ECO:0000256" key="7">
    <source>
        <dbReference type="ARBA" id="ARBA00022958"/>
    </source>
</evidence>
<dbReference type="PANTHER" id="PTHR11003:SF142">
    <property type="entry name" value="POTASSIUM CHANNEL DOMAIN-CONTAINING PROTEIN"/>
    <property type="match status" value="1"/>
</dbReference>
<evidence type="ECO:0000256" key="5">
    <source>
        <dbReference type="ARBA" id="ARBA00022692"/>
    </source>
</evidence>
<feature type="domain" description="Potassium channel" evidence="14">
    <location>
        <begin position="133"/>
        <end position="188"/>
    </location>
</feature>
<keyword evidence="9 12" id="KW-0406">Ion transport</keyword>
<dbReference type="InterPro" id="IPR003280">
    <property type="entry name" value="2pore_dom_K_chnl"/>
</dbReference>
<accession>A0AA39KJ18</accession>
<gene>
    <name evidence="15" type="ORF">PV327_006996</name>
</gene>
<dbReference type="GO" id="GO:0005886">
    <property type="term" value="C:plasma membrane"/>
    <property type="evidence" value="ECO:0007669"/>
    <property type="project" value="TreeGrafter"/>
</dbReference>
<evidence type="ECO:0000256" key="12">
    <source>
        <dbReference type="RuleBase" id="RU003857"/>
    </source>
</evidence>
<evidence type="ECO:0000256" key="11">
    <source>
        <dbReference type="ARBA" id="ARBA00023303"/>
    </source>
</evidence>
<evidence type="ECO:0000259" key="14">
    <source>
        <dbReference type="Pfam" id="PF07885"/>
    </source>
</evidence>
<dbReference type="Pfam" id="PF07885">
    <property type="entry name" value="Ion_trans_2"/>
    <property type="match status" value="2"/>
</dbReference>
<reference evidence="15" key="2">
    <citation type="submission" date="2023-03" db="EMBL/GenBank/DDBJ databases">
        <authorList>
            <person name="Inwood S.N."/>
            <person name="Skelly J.G."/>
            <person name="Guhlin J."/>
            <person name="Harrop T.W.R."/>
            <person name="Goldson S.G."/>
            <person name="Dearden P.K."/>
        </authorList>
    </citation>
    <scope>NUCLEOTIDE SEQUENCE</scope>
    <source>
        <strain evidence="15">Lincoln</strain>
        <tissue evidence="15">Whole body</tissue>
    </source>
</reference>
<keyword evidence="11 12" id="KW-0407">Ion channel</keyword>
<reference evidence="15" key="1">
    <citation type="journal article" date="2023" name="bioRxiv">
        <title>Scaffold-level genome assemblies of two parasitoid biocontrol wasps reveal the parthenogenesis mechanism and an associated novel virus.</title>
        <authorList>
            <person name="Inwood S."/>
            <person name="Skelly J."/>
            <person name="Guhlin J."/>
            <person name="Harrop T."/>
            <person name="Goldson S."/>
            <person name="Dearden P."/>
        </authorList>
    </citation>
    <scope>NUCLEOTIDE SEQUENCE</scope>
    <source>
        <strain evidence="15">Lincoln</strain>
        <tissue evidence="15">Whole body</tissue>
    </source>
</reference>
<dbReference type="SUPFAM" id="SSF81324">
    <property type="entry name" value="Voltage-gated potassium channels"/>
    <property type="match status" value="2"/>
</dbReference>
<evidence type="ECO:0000313" key="16">
    <source>
        <dbReference type="Proteomes" id="UP001168972"/>
    </source>
</evidence>
<keyword evidence="3 12" id="KW-0813">Transport</keyword>
<feature type="transmembrane region" description="Helical" evidence="13">
    <location>
        <begin position="276"/>
        <end position="298"/>
    </location>
</feature>
<dbReference type="InterPro" id="IPR003092">
    <property type="entry name" value="2pore_dom_K_chnl_TASK"/>
</dbReference>
<feature type="transmembrane region" description="Helical" evidence="13">
    <location>
        <begin position="164"/>
        <end position="184"/>
    </location>
</feature>
<dbReference type="Proteomes" id="UP001168972">
    <property type="component" value="Unassembled WGS sequence"/>
</dbReference>
<keyword evidence="16" id="KW-1185">Reference proteome</keyword>
<comment type="similarity">
    <text evidence="2 12">Belongs to the two pore domain potassium channel (TC 1.A.1.8) family.</text>
</comment>
<organism evidence="15 16">
    <name type="scientific">Microctonus hyperodae</name>
    <name type="common">Parasitoid wasp</name>
    <dbReference type="NCBI Taxonomy" id="165561"/>
    <lineage>
        <taxon>Eukaryota</taxon>
        <taxon>Metazoa</taxon>
        <taxon>Ecdysozoa</taxon>
        <taxon>Arthropoda</taxon>
        <taxon>Hexapoda</taxon>
        <taxon>Insecta</taxon>
        <taxon>Pterygota</taxon>
        <taxon>Neoptera</taxon>
        <taxon>Endopterygota</taxon>
        <taxon>Hymenoptera</taxon>
        <taxon>Apocrita</taxon>
        <taxon>Ichneumonoidea</taxon>
        <taxon>Braconidae</taxon>
        <taxon>Euphorinae</taxon>
        <taxon>Microctonus</taxon>
    </lineage>
</organism>
<dbReference type="PRINTS" id="PR01095">
    <property type="entry name" value="TASKCHANNEL"/>
</dbReference>
<dbReference type="Gene3D" id="1.10.287.70">
    <property type="match status" value="1"/>
</dbReference>
<comment type="subcellular location">
    <subcellularLocation>
        <location evidence="1">Membrane</location>
        <topology evidence="1">Multi-pass membrane protein</topology>
    </subcellularLocation>
</comment>
<evidence type="ECO:0000256" key="13">
    <source>
        <dbReference type="SAM" id="Phobius"/>
    </source>
</evidence>
<evidence type="ECO:0000256" key="3">
    <source>
        <dbReference type="ARBA" id="ARBA00022448"/>
    </source>
</evidence>
<evidence type="ECO:0000256" key="6">
    <source>
        <dbReference type="ARBA" id="ARBA00022826"/>
    </source>
</evidence>
<keyword evidence="6" id="KW-0631">Potassium channel</keyword>
<protein>
    <recommendedName>
        <fullName evidence="14">Potassium channel domain-containing protein</fullName>
    </recommendedName>
</protein>
<dbReference type="GO" id="GO:0015271">
    <property type="term" value="F:outward rectifier potassium channel activity"/>
    <property type="evidence" value="ECO:0007669"/>
    <property type="project" value="TreeGrafter"/>
</dbReference>
<proteinExistence type="inferred from homology"/>
<dbReference type="PANTHER" id="PTHR11003">
    <property type="entry name" value="POTASSIUM CHANNEL, SUBFAMILY K"/>
    <property type="match status" value="1"/>
</dbReference>
<evidence type="ECO:0000256" key="10">
    <source>
        <dbReference type="ARBA" id="ARBA00023136"/>
    </source>
</evidence>
<evidence type="ECO:0000256" key="1">
    <source>
        <dbReference type="ARBA" id="ARBA00004141"/>
    </source>
</evidence>
<evidence type="ECO:0000256" key="2">
    <source>
        <dbReference type="ARBA" id="ARBA00006666"/>
    </source>
</evidence>
<keyword evidence="4" id="KW-0633">Potassium transport</keyword>
<name>A0AA39KJ18_MICHY</name>
<dbReference type="EMBL" id="JAQQBR010001833">
    <property type="protein sequence ID" value="KAK0163299.1"/>
    <property type="molecule type" value="Genomic_DNA"/>
</dbReference>
<comment type="caution">
    <text evidence="15">The sequence shown here is derived from an EMBL/GenBank/DDBJ whole genome shotgun (WGS) entry which is preliminary data.</text>
</comment>
<keyword evidence="10 13" id="KW-0472">Membrane</keyword>
<evidence type="ECO:0000256" key="8">
    <source>
        <dbReference type="ARBA" id="ARBA00022989"/>
    </source>
</evidence>
<evidence type="ECO:0000256" key="4">
    <source>
        <dbReference type="ARBA" id="ARBA00022538"/>
    </source>
</evidence>
<keyword evidence="7" id="KW-0630">Potassium</keyword>
<dbReference type="InterPro" id="IPR013099">
    <property type="entry name" value="K_chnl_dom"/>
</dbReference>
<dbReference type="PRINTS" id="PR01333">
    <property type="entry name" value="2POREKCHANEL"/>
</dbReference>
<keyword evidence="5 12" id="KW-0812">Transmembrane</keyword>
<feature type="transmembrane region" description="Helical" evidence="13">
    <location>
        <begin position="250"/>
        <end position="270"/>
    </location>
</feature>
<feature type="transmembrane region" description="Helical" evidence="13">
    <location>
        <begin position="221"/>
        <end position="243"/>
    </location>
</feature>
<evidence type="ECO:0000313" key="15">
    <source>
        <dbReference type="EMBL" id="KAK0163299.1"/>
    </source>
</evidence>
<feature type="domain" description="Potassium channel" evidence="14">
    <location>
        <begin position="230"/>
        <end position="300"/>
    </location>
</feature>
<evidence type="ECO:0000256" key="9">
    <source>
        <dbReference type="ARBA" id="ARBA00023065"/>
    </source>
</evidence>
<sequence length="399" mass="44889">MSSSSDKAMNNPKNNISKLKSITGSVGLLVTLMIYTAIGGLVFRQLELPIEIVRLSRIRTILLTQRNHFINQILNNTDLNISTFADKMQLELRSYEIAMQEATQGGFLINSVDESDLLNNQDIANLPPVAIDRWSIIQAVFFASTVLTTIGYGNVVPSSIWGRVFCIFFAFIGIPLTLTVIAHWGKLFAEIVSEIANKISENLPSFITQFYPHNTTGQRSLGALAAIGLLFIYISCGATMFMLWEEDWNFFDGFYFCFVTMTTIGFGDLVPKKPKYMLFCTLYILVGLALTGTIIELVRRQYAQSWRRLQALRGPIAEVLRKISEHAGGDISIMQSDLRNLLTVIAMPKLKRKDGKNTDVEEKEWQEAVEAVLRNITTSVPDKNYQKPIMQIVIYESSV</sequence>
<keyword evidence="8 13" id="KW-1133">Transmembrane helix</keyword>
<dbReference type="GO" id="GO:0030322">
    <property type="term" value="P:stabilization of membrane potential"/>
    <property type="evidence" value="ECO:0007669"/>
    <property type="project" value="TreeGrafter"/>
</dbReference>